<dbReference type="InterPro" id="IPR036770">
    <property type="entry name" value="Ankyrin_rpt-contain_sf"/>
</dbReference>
<evidence type="ECO:0000259" key="4">
    <source>
        <dbReference type="Pfam" id="PF24883"/>
    </source>
</evidence>
<evidence type="ECO:0000313" key="6">
    <source>
        <dbReference type="Proteomes" id="UP000799441"/>
    </source>
</evidence>
<dbReference type="InterPro" id="IPR056125">
    <property type="entry name" value="DUF7708"/>
</dbReference>
<dbReference type="SUPFAM" id="SSF48403">
    <property type="entry name" value="Ankyrin repeat"/>
    <property type="match status" value="1"/>
</dbReference>
<accession>A0A9P4QDX4</accession>
<dbReference type="Pfam" id="PF24809">
    <property type="entry name" value="DUF7708"/>
    <property type="match status" value="1"/>
</dbReference>
<feature type="repeat" description="ANK" evidence="2">
    <location>
        <begin position="788"/>
        <end position="820"/>
    </location>
</feature>
<dbReference type="OrthoDB" id="7464126at2759"/>
<gene>
    <name evidence="5" type="ORF">K431DRAFT_215605</name>
</gene>
<evidence type="ECO:0000256" key="2">
    <source>
        <dbReference type="PROSITE-ProRule" id="PRU00023"/>
    </source>
</evidence>
<keyword evidence="6" id="KW-1185">Reference proteome</keyword>
<dbReference type="Proteomes" id="UP000799441">
    <property type="component" value="Unassembled WGS sequence"/>
</dbReference>
<protein>
    <recommendedName>
        <fullName evidence="7">NACHT domain-containing protein</fullName>
    </recommendedName>
</protein>
<dbReference type="Pfam" id="PF24883">
    <property type="entry name" value="NPHP3_N"/>
    <property type="match status" value="1"/>
</dbReference>
<proteinExistence type="predicted"/>
<dbReference type="EMBL" id="MU003767">
    <property type="protein sequence ID" value="KAF2725462.1"/>
    <property type="molecule type" value="Genomic_DNA"/>
</dbReference>
<evidence type="ECO:0008006" key="7">
    <source>
        <dbReference type="Google" id="ProtNLM"/>
    </source>
</evidence>
<dbReference type="PANTHER" id="PTHR10039:SF10">
    <property type="entry name" value="NACHT DOMAIN-CONTAINING PROTEIN"/>
    <property type="match status" value="1"/>
</dbReference>
<dbReference type="AlphaFoldDB" id="A0A9P4QDX4"/>
<comment type="caution">
    <text evidence="5">The sequence shown here is derived from an EMBL/GenBank/DDBJ whole genome shotgun (WGS) entry which is preliminary data.</text>
</comment>
<dbReference type="Pfam" id="PF12796">
    <property type="entry name" value="Ank_2"/>
    <property type="match status" value="1"/>
</dbReference>
<feature type="domain" description="Nephrocystin 3-like N-terminal" evidence="4">
    <location>
        <begin position="191"/>
        <end position="346"/>
    </location>
</feature>
<dbReference type="InterPro" id="IPR027417">
    <property type="entry name" value="P-loop_NTPase"/>
</dbReference>
<dbReference type="PROSITE" id="PS50088">
    <property type="entry name" value="ANK_REPEAT"/>
    <property type="match status" value="2"/>
</dbReference>
<feature type="domain" description="DUF7708" evidence="3">
    <location>
        <begin position="26"/>
        <end position="165"/>
    </location>
</feature>
<dbReference type="InterPro" id="IPR002110">
    <property type="entry name" value="Ankyrin_rpt"/>
</dbReference>
<dbReference type="Gene3D" id="1.25.40.20">
    <property type="entry name" value="Ankyrin repeat-containing domain"/>
    <property type="match status" value="1"/>
</dbReference>
<dbReference type="SMART" id="SM00248">
    <property type="entry name" value="ANK"/>
    <property type="match status" value="2"/>
</dbReference>
<reference evidence="5" key="1">
    <citation type="journal article" date="2020" name="Stud. Mycol.">
        <title>101 Dothideomycetes genomes: a test case for predicting lifestyles and emergence of pathogens.</title>
        <authorList>
            <person name="Haridas S."/>
            <person name="Albert R."/>
            <person name="Binder M."/>
            <person name="Bloem J."/>
            <person name="Labutti K."/>
            <person name="Salamov A."/>
            <person name="Andreopoulos B."/>
            <person name="Baker S."/>
            <person name="Barry K."/>
            <person name="Bills G."/>
            <person name="Bluhm B."/>
            <person name="Cannon C."/>
            <person name="Castanera R."/>
            <person name="Culley D."/>
            <person name="Daum C."/>
            <person name="Ezra D."/>
            <person name="Gonzalez J."/>
            <person name="Henrissat B."/>
            <person name="Kuo A."/>
            <person name="Liang C."/>
            <person name="Lipzen A."/>
            <person name="Lutzoni F."/>
            <person name="Magnuson J."/>
            <person name="Mondo S."/>
            <person name="Nolan M."/>
            <person name="Ohm R."/>
            <person name="Pangilinan J."/>
            <person name="Park H.-J."/>
            <person name="Ramirez L."/>
            <person name="Alfaro M."/>
            <person name="Sun H."/>
            <person name="Tritt A."/>
            <person name="Yoshinaga Y."/>
            <person name="Zwiers L.-H."/>
            <person name="Turgeon B."/>
            <person name="Goodwin S."/>
            <person name="Spatafora J."/>
            <person name="Crous P."/>
            <person name="Grigoriev I."/>
        </authorList>
    </citation>
    <scope>NUCLEOTIDE SEQUENCE</scope>
    <source>
        <strain evidence="5">CBS 116435</strain>
    </source>
</reference>
<dbReference type="Gene3D" id="3.40.50.300">
    <property type="entry name" value="P-loop containing nucleotide triphosphate hydrolases"/>
    <property type="match status" value="1"/>
</dbReference>
<evidence type="ECO:0000256" key="1">
    <source>
        <dbReference type="ARBA" id="ARBA00022737"/>
    </source>
</evidence>
<keyword evidence="1" id="KW-0677">Repeat</keyword>
<organism evidence="5 6">
    <name type="scientific">Polychaeton citri CBS 116435</name>
    <dbReference type="NCBI Taxonomy" id="1314669"/>
    <lineage>
        <taxon>Eukaryota</taxon>
        <taxon>Fungi</taxon>
        <taxon>Dikarya</taxon>
        <taxon>Ascomycota</taxon>
        <taxon>Pezizomycotina</taxon>
        <taxon>Dothideomycetes</taxon>
        <taxon>Dothideomycetidae</taxon>
        <taxon>Capnodiales</taxon>
        <taxon>Capnodiaceae</taxon>
        <taxon>Polychaeton</taxon>
    </lineage>
</organism>
<dbReference type="PANTHER" id="PTHR10039">
    <property type="entry name" value="AMELOGENIN"/>
    <property type="match status" value="1"/>
</dbReference>
<dbReference type="PROSITE" id="PS50297">
    <property type="entry name" value="ANK_REP_REGION"/>
    <property type="match status" value="2"/>
</dbReference>
<keyword evidence="2" id="KW-0040">ANK repeat</keyword>
<dbReference type="InterPro" id="IPR056884">
    <property type="entry name" value="NPHP3-like_N"/>
</dbReference>
<name>A0A9P4QDX4_9PEZI</name>
<evidence type="ECO:0000313" key="5">
    <source>
        <dbReference type="EMBL" id="KAF2725462.1"/>
    </source>
</evidence>
<feature type="repeat" description="ANK" evidence="2">
    <location>
        <begin position="824"/>
        <end position="849"/>
    </location>
</feature>
<sequence>MVLTTHLDAANAQRSGRCVATRVSILLESVQQFSGVVGTFVSSHPAIAALVWGSVQLMLQLASNSASYFDKLSSFLMNIGQNCPRFSEYKLIFQDATRLQTSLCNYFAEIVRLCTHVCEVLRKPSTTFHSKTYTWASFDSEFGHFRESIGRLAKEVRAEISLASEQAANDERSAQVSHRTTVGRYLRRNEQAESEARERTSRLLLWNSAFLVGCGKTLVIANTIASLFSCHPANTTGKTYFFCRYNDEQSLSATTILRSLIRQCLNAASLIKDTVDCLTLVLAQPLIEGKDLQKLLELSTSTFSAHYIVIDGIDDCAKSERRVLLETLSVAVRSSKVPIKLLISSRMEATNEINQLFRRVHTISISTLQFEADVSTYVDSIISKKLEHGDFMVGDSALLLQVTQVLIAKAEGMFLWVALQIDEICRQVCDRDIRKALNELPKGLTETYNRMLSRIFNNRHDRVAKQVFEWAAVAKRPLLLSEMREAIAVEPFAAYSKPDRLIHDFSRIIQWTEGLVSIDELSDEVRFAHSTIKLTLMDPIAVSSQPWSYIAIDEADKEAGVICATYLNFNDFKTELIKRPAIHGFTGRNVARAISSANMSPRIADALLKLGQRGTGRPKTDINILQKLSEVHSTHKKTVEQDRKSRHPFLTYASEHWLSHSASFRKRDQIWSLWQNLVVEEDLAVKPWSGHDWLRRNRKLSSAIVQFDNAALFSMIQNSASPFPNHERSWILCSAAFLARLKLIDTALGIDSDNNIYVAEVINPVARTQSSARDGDASAVENSLVGETSQTALQAAAEGGHLEVVERLLAAKADANAPPPAGLGGRTALQAAAQGGHLEVVKRLLSAGAFVSTTVLQAAVGGEHKEIVQVLREGKANMIHDFT</sequence>
<evidence type="ECO:0000259" key="3">
    <source>
        <dbReference type="Pfam" id="PF24809"/>
    </source>
</evidence>